<dbReference type="Pfam" id="PF02421">
    <property type="entry name" value="FeoB_N"/>
    <property type="match status" value="1"/>
</dbReference>
<dbReference type="InterPro" id="IPR030389">
    <property type="entry name" value="G_FEOB_dom"/>
</dbReference>
<dbReference type="InterPro" id="IPR027417">
    <property type="entry name" value="P-loop_NTPase"/>
</dbReference>
<feature type="transmembrane region" description="Helical" evidence="1">
    <location>
        <begin position="390"/>
        <end position="411"/>
    </location>
</feature>
<dbReference type="Pfam" id="PF07664">
    <property type="entry name" value="FeoB_C"/>
    <property type="match status" value="1"/>
</dbReference>
<keyword evidence="1" id="KW-1133">Transmembrane helix</keyword>
<dbReference type="Proteomes" id="UP001596472">
    <property type="component" value="Unassembled WGS sequence"/>
</dbReference>
<feature type="transmembrane region" description="Helical" evidence="1">
    <location>
        <begin position="602"/>
        <end position="621"/>
    </location>
</feature>
<protein>
    <submittedName>
        <fullName evidence="3">Ferrous iron transporter B</fullName>
    </submittedName>
</protein>
<keyword evidence="1" id="KW-0472">Membrane</keyword>
<feature type="transmembrane region" description="Helical" evidence="1">
    <location>
        <begin position="453"/>
        <end position="471"/>
    </location>
</feature>
<keyword evidence="4" id="KW-1185">Reference proteome</keyword>
<dbReference type="InterPro" id="IPR011642">
    <property type="entry name" value="Gate_dom"/>
</dbReference>
<feature type="domain" description="FeoB-type G" evidence="2">
    <location>
        <begin position="5"/>
        <end position="173"/>
    </location>
</feature>
<evidence type="ECO:0000313" key="4">
    <source>
        <dbReference type="Proteomes" id="UP001596472"/>
    </source>
</evidence>
<dbReference type="CDD" id="cd01879">
    <property type="entry name" value="FeoB"/>
    <property type="match status" value="1"/>
</dbReference>
<dbReference type="PANTHER" id="PTHR43185:SF1">
    <property type="entry name" value="FE(2+) TRANSPORTER FEOB"/>
    <property type="match status" value="1"/>
</dbReference>
<name>A0ABW2L0F3_9BACT</name>
<dbReference type="Gene3D" id="3.40.50.300">
    <property type="entry name" value="P-loop containing nucleotide triphosphate hydrolases"/>
    <property type="match status" value="1"/>
</dbReference>
<keyword evidence="1" id="KW-0812">Transmembrane</keyword>
<dbReference type="NCBIfam" id="TIGR00231">
    <property type="entry name" value="small_GTP"/>
    <property type="match status" value="1"/>
</dbReference>
<dbReference type="InterPro" id="IPR006073">
    <property type="entry name" value="GTP-bd"/>
</dbReference>
<dbReference type="RefSeq" id="WP_379708252.1">
    <property type="nucleotide sequence ID" value="NZ_JBHTBS010000001.1"/>
</dbReference>
<feature type="transmembrane region" description="Helical" evidence="1">
    <location>
        <begin position="357"/>
        <end position="378"/>
    </location>
</feature>
<dbReference type="PRINTS" id="PR00326">
    <property type="entry name" value="GTP1OBG"/>
</dbReference>
<comment type="caution">
    <text evidence="3">The sequence shown here is derived from an EMBL/GenBank/DDBJ whole genome shotgun (WGS) entry which is preliminary data.</text>
</comment>
<dbReference type="InterPro" id="IPR050860">
    <property type="entry name" value="FeoB_GTPase"/>
</dbReference>
<dbReference type="InterPro" id="IPR011640">
    <property type="entry name" value="Fe2_transport_prot_B_C"/>
</dbReference>
<evidence type="ECO:0000259" key="2">
    <source>
        <dbReference type="PROSITE" id="PS51711"/>
    </source>
</evidence>
<sequence>MEDGFETVALAGNPNAGKTTLFNALTGSTAKVGNYAGVTVELKTGQTFTPHGRKLEVVDLPGCYSLEGGSPDQEVARRALLGEIEGRKRPDLAICVVDASNLERHLILAMEVMETGIPVILALNMVDVAEKSGLRLDPQKISEELGIPVVPMQANSGKGIVELKQAIRHPLPPAARTPWSDAEDPADARRKFAYGICEIAARRPSTQTGTLSDKLDLVFLHPILGWIFLIGIMLVVFWSIFSWASIPMGWVESAQGWLEGLVESSMAEGDLRDLITGGIIGGVGSVVVFLPQILMLFFFIGLLESSGYMARAAYIMDGLMSKVGLSGKAFLPLLSSYACAIPGVMATRTIDSAKERLVTIFVAPWMSCSARLPVYLLLVPMLLGGSEGGLTQALILTGIYVLGTLTAFVVAKILRSRLGPDDVTHHFILELPPYRAPQWGYIFRHVADRGWAFVRKAGTVILGLMILLWAAQTYPKTDSEDPAVQLDHSIVGRISHVIEPVVRPMGFDGRTGTAILTSFAAREVFVGSMAQLFRVEESDDEDETVNNLRSTLAEETWEDGSPMFTPLTVISLLIFYIYALQCLPTSAVVAREAGSWKWAIGQFFFMSFFAAGASLVVYQVGSMLGF</sequence>
<dbReference type="PANTHER" id="PTHR43185">
    <property type="entry name" value="FERROUS IRON TRANSPORT PROTEIN B"/>
    <property type="match status" value="1"/>
</dbReference>
<dbReference type="InterPro" id="IPR005225">
    <property type="entry name" value="Small_GTP-bd"/>
</dbReference>
<feature type="transmembrane region" description="Helical" evidence="1">
    <location>
        <begin position="567"/>
        <end position="590"/>
    </location>
</feature>
<dbReference type="EMBL" id="JBHTBS010000001">
    <property type="protein sequence ID" value="MFC7335787.1"/>
    <property type="molecule type" value="Genomic_DNA"/>
</dbReference>
<dbReference type="Pfam" id="PF07670">
    <property type="entry name" value="Gate"/>
    <property type="match status" value="2"/>
</dbReference>
<evidence type="ECO:0000256" key="1">
    <source>
        <dbReference type="SAM" id="Phobius"/>
    </source>
</evidence>
<feature type="transmembrane region" description="Helical" evidence="1">
    <location>
        <begin position="274"/>
        <end position="303"/>
    </location>
</feature>
<organism evidence="3 4">
    <name type="scientific">Haloferula chungangensis</name>
    <dbReference type="NCBI Taxonomy" id="1048331"/>
    <lineage>
        <taxon>Bacteria</taxon>
        <taxon>Pseudomonadati</taxon>
        <taxon>Verrucomicrobiota</taxon>
        <taxon>Verrucomicrobiia</taxon>
        <taxon>Verrucomicrobiales</taxon>
        <taxon>Verrucomicrobiaceae</taxon>
        <taxon>Haloferula</taxon>
    </lineage>
</organism>
<dbReference type="SUPFAM" id="SSF52540">
    <property type="entry name" value="P-loop containing nucleoside triphosphate hydrolases"/>
    <property type="match status" value="1"/>
</dbReference>
<feature type="transmembrane region" description="Helical" evidence="1">
    <location>
        <begin position="323"/>
        <end position="345"/>
    </location>
</feature>
<reference evidence="4" key="1">
    <citation type="journal article" date="2019" name="Int. J. Syst. Evol. Microbiol.">
        <title>The Global Catalogue of Microorganisms (GCM) 10K type strain sequencing project: providing services to taxonomists for standard genome sequencing and annotation.</title>
        <authorList>
            <consortium name="The Broad Institute Genomics Platform"/>
            <consortium name="The Broad Institute Genome Sequencing Center for Infectious Disease"/>
            <person name="Wu L."/>
            <person name="Ma J."/>
        </authorList>
    </citation>
    <scope>NUCLEOTIDE SEQUENCE [LARGE SCALE GENOMIC DNA]</scope>
    <source>
        <strain evidence="4">CGMCC 4.1467</strain>
    </source>
</reference>
<gene>
    <name evidence="3" type="ORF">ACFQY0_01255</name>
</gene>
<accession>A0ABW2L0F3</accession>
<feature type="transmembrane region" description="Helical" evidence="1">
    <location>
        <begin position="223"/>
        <end position="244"/>
    </location>
</feature>
<dbReference type="PROSITE" id="PS51711">
    <property type="entry name" value="G_FEOB"/>
    <property type="match status" value="1"/>
</dbReference>
<evidence type="ECO:0000313" key="3">
    <source>
        <dbReference type="EMBL" id="MFC7335787.1"/>
    </source>
</evidence>
<proteinExistence type="predicted"/>